<dbReference type="InterPro" id="IPR035911">
    <property type="entry name" value="MurE/MurF_N"/>
</dbReference>
<evidence type="ECO:0000256" key="8">
    <source>
        <dbReference type="ARBA" id="ARBA00023306"/>
    </source>
</evidence>
<evidence type="ECO:0000256" key="5">
    <source>
        <dbReference type="ARBA" id="ARBA00022840"/>
    </source>
</evidence>
<dbReference type="SUPFAM" id="SSF63418">
    <property type="entry name" value="MurE/MurF N-terminal domain"/>
    <property type="match status" value="1"/>
</dbReference>
<dbReference type="InterPro" id="IPR005863">
    <property type="entry name" value="UDP-N-AcMur_synth"/>
</dbReference>
<keyword evidence="6 10" id="KW-0133">Cell shape</keyword>
<dbReference type="AlphaFoldDB" id="A0A5C0UIV2"/>
<dbReference type="GO" id="GO:0071555">
    <property type="term" value="P:cell wall organization"/>
    <property type="evidence" value="ECO:0007669"/>
    <property type="project" value="UniProtKB-KW"/>
</dbReference>
<dbReference type="InterPro" id="IPR004101">
    <property type="entry name" value="Mur_ligase_C"/>
</dbReference>
<evidence type="ECO:0000256" key="7">
    <source>
        <dbReference type="ARBA" id="ARBA00022984"/>
    </source>
</evidence>
<comment type="function">
    <text evidence="10">Involved in cell wall formation. Catalyzes the final step in the synthesis of UDP-N-acetylmuramoyl-pentapeptide, the precursor of murein.</text>
</comment>
<feature type="domain" description="Mur ligase central" evidence="12">
    <location>
        <begin position="103"/>
        <end position="292"/>
    </location>
</feature>
<evidence type="ECO:0000313" key="13">
    <source>
        <dbReference type="EMBL" id="QEK39680.1"/>
    </source>
</evidence>
<sequence>MWSQDDFYKALGVRTSVQGNCIKFNSKDIESGDLFIALSTGTSPGYLHAKDALIKGASGCIVERKYSLDLPQEKIIFVDDSYEALTKMAEYKRNCYTGRVIAVTGSCGKTTVKDMIGEIFQKEFFSFISHKNFNNALGVKINLASLSLKAQKAVFELGMNNKGEIHNLSSYVKPNISIITNIGPCHIGNFCNIKDIAEAKSEIFDYMSPHDQAILPVKSECIQQLEERALYKKLQIFRFGKSKNADAQIIDAKINNQGSVVKIRVLEDTFEINIPLYGEFQVYNALAALLCAKLEGSNMTKAVDAIENFQVPEKRGKVLLVKRNHKSFFLMDKSYNASPLSVKANLLSLSHFTSVSRKVLILGHMLELGKHTDTYHLGLQKEILNAEINKVIVIGKYAKVLYEALPEDLRLLYLDDFSSHLELIENFLQDGDLVLVQGSRKLQMEKVVLYLNRSGDSIL</sequence>
<dbReference type="Pfam" id="PF02875">
    <property type="entry name" value="Mur_ligase_C"/>
    <property type="match status" value="1"/>
</dbReference>
<evidence type="ECO:0000259" key="11">
    <source>
        <dbReference type="Pfam" id="PF02875"/>
    </source>
</evidence>
<dbReference type="Gene3D" id="3.90.190.20">
    <property type="entry name" value="Mur ligase, C-terminal domain"/>
    <property type="match status" value="1"/>
</dbReference>
<protein>
    <recommendedName>
        <fullName evidence="10">UDP-N-acetylmuramoyl-tripeptide--D-alanyl-D-alanine ligase</fullName>
        <ecNumber evidence="10">6.3.2.10</ecNumber>
    </recommendedName>
</protein>
<reference evidence="13 14" key="1">
    <citation type="submission" date="2019-08" db="EMBL/GenBank/DDBJ databases">
        <title>Highly reduced genomes of protist endosymbionts show evolutionary convergence.</title>
        <authorList>
            <person name="George E."/>
            <person name="Husnik F."/>
            <person name="Tashyreva D."/>
            <person name="Prokopchuk G."/>
            <person name="Horak A."/>
            <person name="Kwong W.K."/>
            <person name="Lukes J."/>
            <person name="Keeling P.J."/>
        </authorList>
    </citation>
    <scope>NUCLEOTIDE SEQUENCE [LARGE SCALE GENOMIC DNA]</scope>
    <source>
        <strain evidence="13">1621</strain>
    </source>
</reference>
<organism evidence="13 14">
    <name type="scientific">Candidatus Sneabacter namystus</name>
    <dbReference type="NCBI Taxonomy" id="2601646"/>
    <lineage>
        <taxon>Bacteria</taxon>
        <taxon>Pseudomonadati</taxon>
        <taxon>Pseudomonadota</taxon>
        <taxon>Alphaproteobacteria</taxon>
        <taxon>Rickettsiales</taxon>
        <taxon>Rickettsiaceae</taxon>
        <taxon>Rickettsieae</taxon>
        <taxon>Candidatus Sneabacter</taxon>
    </lineage>
</organism>
<dbReference type="KEGG" id="snay:FZC37_01910"/>
<dbReference type="InterPro" id="IPR036615">
    <property type="entry name" value="Mur_ligase_C_dom_sf"/>
</dbReference>
<evidence type="ECO:0000259" key="12">
    <source>
        <dbReference type="Pfam" id="PF08245"/>
    </source>
</evidence>
<dbReference type="NCBIfam" id="TIGR01143">
    <property type="entry name" value="murF"/>
    <property type="match status" value="1"/>
</dbReference>
<name>A0A5C0UIV2_9RICK</name>
<keyword evidence="14" id="KW-1185">Reference proteome</keyword>
<dbReference type="GO" id="GO:0008360">
    <property type="term" value="P:regulation of cell shape"/>
    <property type="evidence" value="ECO:0007669"/>
    <property type="project" value="UniProtKB-KW"/>
</dbReference>
<dbReference type="SUPFAM" id="SSF53623">
    <property type="entry name" value="MurD-like peptide ligases, catalytic domain"/>
    <property type="match status" value="1"/>
</dbReference>
<dbReference type="EC" id="6.3.2.10" evidence="10"/>
<dbReference type="OrthoDB" id="9800958at2"/>
<dbReference type="GO" id="GO:0047480">
    <property type="term" value="F:UDP-N-acetylmuramoyl-tripeptide-D-alanyl-D-alanine ligase activity"/>
    <property type="evidence" value="ECO:0007669"/>
    <property type="project" value="UniProtKB-EC"/>
</dbReference>
<dbReference type="PANTHER" id="PTHR43024:SF1">
    <property type="entry name" value="UDP-N-ACETYLMURAMOYL-TRIPEPTIDE--D-ALANYL-D-ALANINE LIGASE"/>
    <property type="match status" value="1"/>
</dbReference>
<dbReference type="Proteomes" id="UP000323844">
    <property type="component" value="Chromosome"/>
</dbReference>
<dbReference type="PANTHER" id="PTHR43024">
    <property type="entry name" value="UDP-N-ACETYLMURAMOYL-TRIPEPTIDE--D-ALANYL-D-ALANINE LIGASE"/>
    <property type="match status" value="1"/>
</dbReference>
<keyword evidence="4" id="KW-0547">Nucleotide-binding</keyword>
<dbReference type="Gene3D" id="3.40.1390.10">
    <property type="entry name" value="MurE/MurF, N-terminal domain"/>
    <property type="match status" value="1"/>
</dbReference>
<dbReference type="InterPro" id="IPR036565">
    <property type="entry name" value="Mur-like_cat_sf"/>
</dbReference>
<dbReference type="Pfam" id="PF08245">
    <property type="entry name" value="Mur_ligase_M"/>
    <property type="match status" value="1"/>
</dbReference>
<evidence type="ECO:0000256" key="3">
    <source>
        <dbReference type="ARBA" id="ARBA00022618"/>
    </source>
</evidence>
<comment type="catalytic activity">
    <reaction evidence="10">
        <text>D-alanyl-D-alanine + UDP-N-acetyl-alpha-D-muramoyl-L-alanyl-gamma-D-glutamyl-meso-2,6-diaminopimelate + ATP = UDP-N-acetyl-alpha-D-muramoyl-L-alanyl-gamma-D-glutamyl-meso-2,6-diaminopimeloyl-D-alanyl-D-alanine + ADP + phosphate + H(+)</text>
        <dbReference type="Rhea" id="RHEA:28374"/>
        <dbReference type="ChEBI" id="CHEBI:15378"/>
        <dbReference type="ChEBI" id="CHEBI:30616"/>
        <dbReference type="ChEBI" id="CHEBI:43474"/>
        <dbReference type="ChEBI" id="CHEBI:57822"/>
        <dbReference type="ChEBI" id="CHEBI:61386"/>
        <dbReference type="ChEBI" id="CHEBI:83905"/>
        <dbReference type="ChEBI" id="CHEBI:456216"/>
        <dbReference type="EC" id="6.3.2.10"/>
    </reaction>
</comment>
<feature type="domain" description="Mur ligase C-terminal" evidence="11">
    <location>
        <begin position="334"/>
        <end position="440"/>
    </location>
</feature>
<evidence type="ECO:0000256" key="9">
    <source>
        <dbReference type="ARBA" id="ARBA00023316"/>
    </source>
</evidence>
<accession>A0A5C0UIV2</accession>
<dbReference type="GO" id="GO:0051301">
    <property type="term" value="P:cell division"/>
    <property type="evidence" value="ECO:0007669"/>
    <property type="project" value="UniProtKB-KW"/>
</dbReference>
<evidence type="ECO:0000313" key="14">
    <source>
        <dbReference type="Proteomes" id="UP000323844"/>
    </source>
</evidence>
<comment type="subcellular location">
    <subcellularLocation>
        <location evidence="10">Cytoplasm</location>
    </subcellularLocation>
</comment>
<evidence type="ECO:0000256" key="10">
    <source>
        <dbReference type="RuleBase" id="RU004136"/>
    </source>
</evidence>
<keyword evidence="2 13" id="KW-0436">Ligase</keyword>
<dbReference type="GO" id="GO:0005737">
    <property type="term" value="C:cytoplasm"/>
    <property type="evidence" value="ECO:0007669"/>
    <property type="project" value="UniProtKB-SubCell"/>
</dbReference>
<keyword evidence="3 10" id="KW-0132">Cell division</keyword>
<keyword evidence="1" id="KW-0963">Cytoplasm</keyword>
<comment type="pathway">
    <text evidence="10">Cell wall biogenesis; peptidoglycan biosynthesis.</text>
</comment>
<gene>
    <name evidence="13" type="ORF">FZC37_01910</name>
</gene>
<dbReference type="GO" id="GO:0009252">
    <property type="term" value="P:peptidoglycan biosynthetic process"/>
    <property type="evidence" value="ECO:0007669"/>
    <property type="project" value="UniProtKB-KW"/>
</dbReference>
<keyword evidence="9 10" id="KW-0961">Cell wall biogenesis/degradation</keyword>
<proteinExistence type="predicted"/>
<dbReference type="GO" id="GO:0005524">
    <property type="term" value="F:ATP binding"/>
    <property type="evidence" value="ECO:0007669"/>
    <property type="project" value="UniProtKB-KW"/>
</dbReference>
<evidence type="ECO:0000256" key="1">
    <source>
        <dbReference type="ARBA" id="ARBA00022490"/>
    </source>
</evidence>
<evidence type="ECO:0000256" key="4">
    <source>
        <dbReference type="ARBA" id="ARBA00022741"/>
    </source>
</evidence>
<dbReference type="InterPro" id="IPR051046">
    <property type="entry name" value="MurCDEF_CellWall_CoF430Synth"/>
</dbReference>
<keyword evidence="7 10" id="KW-0573">Peptidoglycan synthesis</keyword>
<dbReference type="SUPFAM" id="SSF53244">
    <property type="entry name" value="MurD-like peptide ligases, peptide-binding domain"/>
    <property type="match status" value="1"/>
</dbReference>
<keyword evidence="8 10" id="KW-0131">Cell cycle</keyword>
<dbReference type="Gene3D" id="3.40.1190.10">
    <property type="entry name" value="Mur-like, catalytic domain"/>
    <property type="match status" value="1"/>
</dbReference>
<dbReference type="InterPro" id="IPR013221">
    <property type="entry name" value="Mur_ligase_cen"/>
</dbReference>
<dbReference type="RefSeq" id="WP_148952041.1">
    <property type="nucleotide sequence ID" value="NZ_CP043312.1"/>
</dbReference>
<evidence type="ECO:0000256" key="6">
    <source>
        <dbReference type="ARBA" id="ARBA00022960"/>
    </source>
</evidence>
<dbReference type="EMBL" id="CP043312">
    <property type="protein sequence ID" value="QEK39680.1"/>
    <property type="molecule type" value="Genomic_DNA"/>
</dbReference>
<keyword evidence="5" id="KW-0067">ATP-binding</keyword>
<evidence type="ECO:0000256" key="2">
    <source>
        <dbReference type="ARBA" id="ARBA00022598"/>
    </source>
</evidence>